<dbReference type="GO" id="GO:0009247">
    <property type="term" value="P:glycolipid biosynthetic process"/>
    <property type="evidence" value="ECO:0007669"/>
    <property type="project" value="UniProtKB-ARBA"/>
</dbReference>
<dbReference type="GO" id="GO:0016746">
    <property type="term" value="F:acyltransferase activity"/>
    <property type="evidence" value="ECO:0007669"/>
    <property type="project" value="UniProtKB-KW"/>
</dbReference>
<evidence type="ECO:0000313" key="8">
    <source>
        <dbReference type="EMBL" id="SPX60846.1"/>
    </source>
</evidence>
<keyword evidence="5" id="KW-0472">Membrane</keyword>
<protein>
    <submittedName>
        <fullName evidence="7">Lipid A biosynthesis acyltransferase</fullName>
        <ecNumber evidence="8">2.3.1.-</ecNumber>
    </submittedName>
</protein>
<evidence type="ECO:0000256" key="2">
    <source>
        <dbReference type="ARBA" id="ARBA00022475"/>
    </source>
</evidence>
<dbReference type="GO" id="GO:0005886">
    <property type="term" value="C:plasma membrane"/>
    <property type="evidence" value="ECO:0007669"/>
    <property type="project" value="UniProtKB-SubCell"/>
</dbReference>
<reference evidence="7 9" key="1">
    <citation type="submission" date="2015-11" db="EMBL/GenBank/DDBJ databases">
        <title>Genomic analysis of 38 Legionella species identifies large and diverse effector repertoires.</title>
        <authorList>
            <person name="Burstein D."/>
            <person name="Amaro F."/>
            <person name="Zusman T."/>
            <person name="Lifshitz Z."/>
            <person name="Cohen O."/>
            <person name="Gilbert J.A."/>
            <person name="Pupko T."/>
            <person name="Shuman H.A."/>
            <person name="Segal G."/>
        </authorList>
    </citation>
    <scope>NUCLEOTIDE SEQUENCE [LARGE SCALE GENOMIC DNA]</scope>
    <source>
        <strain evidence="7 9">WO-44C</strain>
    </source>
</reference>
<organism evidence="7 9">
    <name type="scientific">Legionella feeleii</name>
    <dbReference type="NCBI Taxonomy" id="453"/>
    <lineage>
        <taxon>Bacteria</taxon>
        <taxon>Pseudomonadati</taxon>
        <taxon>Pseudomonadota</taxon>
        <taxon>Gammaproteobacteria</taxon>
        <taxon>Legionellales</taxon>
        <taxon>Legionellaceae</taxon>
        <taxon>Legionella</taxon>
    </lineage>
</organism>
<keyword evidence="4 7" id="KW-0808">Transferase</keyword>
<dbReference type="CDD" id="cd07984">
    <property type="entry name" value="LPLAT_LABLAT-like"/>
    <property type="match status" value="1"/>
</dbReference>
<dbReference type="Proteomes" id="UP000251942">
    <property type="component" value="Unassembled WGS sequence"/>
</dbReference>
<evidence type="ECO:0000313" key="9">
    <source>
        <dbReference type="Proteomes" id="UP000054698"/>
    </source>
</evidence>
<evidence type="ECO:0000313" key="7">
    <source>
        <dbReference type="EMBL" id="KTC96918.1"/>
    </source>
</evidence>
<dbReference type="Proteomes" id="UP000054698">
    <property type="component" value="Unassembled WGS sequence"/>
</dbReference>
<keyword evidence="3" id="KW-0997">Cell inner membrane</keyword>
<keyword evidence="9" id="KW-1185">Reference proteome</keyword>
<dbReference type="AlphaFoldDB" id="A0A0W0TMZ2"/>
<proteinExistence type="predicted"/>
<evidence type="ECO:0000256" key="5">
    <source>
        <dbReference type="ARBA" id="ARBA00023136"/>
    </source>
</evidence>
<evidence type="ECO:0000256" key="1">
    <source>
        <dbReference type="ARBA" id="ARBA00004533"/>
    </source>
</evidence>
<dbReference type="EMBL" id="LNYB01000080">
    <property type="protein sequence ID" value="KTC96918.1"/>
    <property type="molecule type" value="Genomic_DNA"/>
</dbReference>
<dbReference type="PANTHER" id="PTHR30606">
    <property type="entry name" value="LIPID A BIOSYNTHESIS LAUROYL ACYLTRANSFERASE"/>
    <property type="match status" value="1"/>
</dbReference>
<reference evidence="8 10" key="2">
    <citation type="submission" date="2018-06" db="EMBL/GenBank/DDBJ databases">
        <authorList>
            <consortium name="Pathogen Informatics"/>
            <person name="Doyle S."/>
        </authorList>
    </citation>
    <scope>NUCLEOTIDE SEQUENCE [LARGE SCALE GENOMIC DNA]</scope>
    <source>
        <strain evidence="8 10">NCTC12022</strain>
    </source>
</reference>
<sequence length="287" mass="33733">MMGMLSMPEIQKKFCQLPINLLGRFLYYFLPIRRKIVRQNIELVFQKTLSKGEKKHLALAFYSHLVMIIKEVFFLFSFQSISQLKRKVEIRGTEYLLKAAELQKGVLILTGHLGSWEFTPVIGLQTITGFKGQFYVIRKRIKNKFLENFLFRRWHKNGLTVIDKKGSLRKIYRALAANHAVLFPMDQHGPLESKQGIAVEFFAKEAGTYRSLASLAHRSGAPVVPSVCYRLKNGKHVLEFYPQLEWLQYTVPEEAIYYNTQLYNQILEKLILVHPEQWLWSHRRWKL</sequence>
<dbReference type="InterPro" id="IPR004960">
    <property type="entry name" value="LipA_acyltrans"/>
</dbReference>
<dbReference type="STRING" id="453.Lfee_1830"/>
<evidence type="ECO:0000256" key="4">
    <source>
        <dbReference type="ARBA" id="ARBA00022679"/>
    </source>
</evidence>
<dbReference type="PANTHER" id="PTHR30606:SF10">
    <property type="entry name" value="PHOSPHATIDYLINOSITOL MANNOSIDE ACYLTRANSFERASE"/>
    <property type="match status" value="1"/>
</dbReference>
<evidence type="ECO:0000256" key="3">
    <source>
        <dbReference type="ARBA" id="ARBA00022519"/>
    </source>
</evidence>
<accession>A0A0W0TMZ2</accession>
<comment type="subcellular location">
    <subcellularLocation>
        <location evidence="1">Cell inner membrane</location>
    </subcellularLocation>
</comment>
<evidence type="ECO:0000256" key="6">
    <source>
        <dbReference type="ARBA" id="ARBA00023315"/>
    </source>
</evidence>
<keyword evidence="6 7" id="KW-0012">Acyltransferase</keyword>
<dbReference type="PATRIC" id="fig|453.4.peg.2008"/>
<gene>
    <name evidence="7" type="primary">waaM_2</name>
    <name evidence="8" type="synonym">waaM_1</name>
    <name evidence="7" type="ORF">Lfee_1830</name>
    <name evidence="8" type="ORF">NCTC12022_01582</name>
</gene>
<keyword evidence="2" id="KW-1003">Cell membrane</keyword>
<dbReference type="EC" id="2.3.1.-" evidence="8"/>
<dbReference type="Pfam" id="PF03279">
    <property type="entry name" value="Lip_A_acyltrans"/>
    <property type="match status" value="1"/>
</dbReference>
<dbReference type="EMBL" id="UASS01000013">
    <property type="protein sequence ID" value="SPX60846.1"/>
    <property type="molecule type" value="Genomic_DNA"/>
</dbReference>
<evidence type="ECO:0000313" key="10">
    <source>
        <dbReference type="Proteomes" id="UP000251942"/>
    </source>
</evidence>
<name>A0A0W0TMZ2_9GAMM</name>
<dbReference type="RefSeq" id="WP_238584905.1">
    <property type="nucleotide sequence ID" value="NZ_CAAAHT010000002.1"/>
</dbReference>